<dbReference type="Proteomes" id="UP001431209">
    <property type="component" value="Unassembled WGS sequence"/>
</dbReference>
<keyword evidence="4 6" id="KW-0812">Transmembrane</keyword>
<evidence type="ECO:0000259" key="5">
    <source>
        <dbReference type="Pfam" id="PF13847"/>
    </source>
</evidence>
<feature type="domain" description="Methyltransferase" evidence="5">
    <location>
        <begin position="169"/>
        <end position="275"/>
    </location>
</feature>
<evidence type="ECO:0000313" key="7">
    <source>
        <dbReference type="Proteomes" id="UP001431209"/>
    </source>
</evidence>
<dbReference type="InterPro" id="IPR025714">
    <property type="entry name" value="Methyltranfer_dom"/>
</dbReference>
<evidence type="ECO:0000256" key="4">
    <source>
        <dbReference type="SAM" id="Phobius"/>
    </source>
</evidence>
<dbReference type="InterPro" id="IPR029063">
    <property type="entry name" value="SAM-dependent_MTases_sf"/>
</dbReference>
<keyword evidence="3" id="KW-0949">S-adenosyl-L-methionine</keyword>
<dbReference type="AlphaFoldDB" id="A0AAW2Z9L9"/>
<keyword evidence="4" id="KW-0472">Membrane</keyword>
<feature type="transmembrane region" description="Helical" evidence="4">
    <location>
        <begin position="45"/>
        <end position="67"/>
    </location>
</feature>
<gene>
    <name evidence="6" type="ORF">AKO1_001845</name>
</gene>
<feature type="transmembrane region" description="Helical" evidence="4">
    <location>
        <begin position="79"/>
        <end position="106"/>
    </location>
</feature>
<reference evidence="6 7" key="1">
    <citation type="submission" date="2024-03" db="EMBL/GenBank/DDBJ databases">
        <title>The Acrasis kona genome and developmental transcriptomes reveal deep origins of eukaryotic multicellular pathways.</title>
        <authorList>
            <person name="Sheikh S."/>
            <person name="Fu C.-J."/>
            <person name="Brown M.W."/>
            <person name="Baldauf S.L."/>
        </authorList>
    </citation>
    <scope>NUCLEOTIDE SEQUENCE [LARGE SCALE GENOMIC DNA]</scope>
    <source>
        <strain evidence="6 7">ATCC MYA-3509</strain>
    </source>
</reference>
<feature type="transmembrane region" description="Helical" evidence="4">
    <location>
        <begin position="6"/>
        <end position="33"/>
    </location>
</feature>
<comment type="caution">
    <text evidence="6">The sequence shown here is derived from an EMBL/GenBank/DDBJ whole genome shotgun (WGS) entry which is preliminary data.</text>
</comment>
<keyword evidence="1" id="KW-0489">Methyltransferase</keyword>
<dbReference type="CDD" id="cd02440">
    <property type="entry name" value="AdoMet_MTases"/>
    <property type="match status" value="1"/>
</dbReference>
<evidence type="ECO:0000256" key="3">
    <source>
        <dbReference type="ARBA" id="ARBA00022691"/>
    </source>
</evidence>
<organism evidence="6 7">
    <name type="scientific">Acrasis kona</name>
    <dbReference type="NCBI Taxonomy" id="1008807"/>
    <lineage>
        <taxon>Eukaryota</taxon>
        <taxon>Discoba</taxon>
        <taxon>Heterolobosea</taxon>
        <taxon>Tetramitia</taxon>
        <taxon>Eutetramitia</taxon>
        <taxon>Acrasidae</taxon>
        <taxon>Acrasis</taxon>
    </lineage>
</organism>
<keyword evidence="2" id="KW-0808">Transferase</keyword>
<evidence type="ECO:0000256" key="2">
    <source>
        <dbReference type="ARBA" id="ARBA00022679"/>
    </source>
</evidence>
<dbReference type="PANTHER" id="PTHR43464:SF19">
    <property type="entry name" value="UBIQUINONE BIOSYNTHESIS O-METHYLTRANSFERASE, MITOCHONDRIAL"/>
    <property type="match status" value="1"/>
</dbReference>
<dbReference type="Pfam" id="PF13847">
    <property type="entry name" value="Methyltransf_31"/>
    <property type="match status" value="1"/>
</dbReference>
<dbReference type="PANTHER" id="PTHR43464">
    <property type="entry name" value="METHYLTRANSFERASE"/>
    <property type="match status" value="1"/>
</dbReference>
<evidence type="ECO:0000256" key="1">
    <source>
        <dbReference type="ARBA" id="ARBA00022603"/>
    </source>
</evidence>
<dbReference type="GO" id="GO:0008168">
    <property type="term" value="F:methyltransferase activity"/>
    <property type="evidence" value="ECO:0007669"/>
    <property type="project" value="UniProtKB-KW"/>
</dbReference>
<dbReference type="EMBL" id="JAOPGA020001203">
    <property type="protein sequence ID" value="KAL0486155.1"/>
    <property type="molecule type" value="Genomic_DNA"/>
</dbReference>
<keyword evidence="7" id="KW-1185">Reference proteome</keyword>
<dbReference type="Gene3D" id="3.40.50.150">
    <property type="entry name" value="Vaccinia Virus protein VP39"/>
    <property type="match status" value="1"/>
</dbReference>
<proteinExistence type="predicted"/>
<protein>
    <submittedName>
        <fullName evidence="6">3 TM domain-containing transmembrane protein</fullName>
    </submittedName>
</protein>
<keyword evidence="4" id="KW-1133">Transmembrane helix</keyword>
<dbReference type="GO" id="GO:0032259">
    <property type="term" value="P:methylation"/>
    <property type="evidence" value="ECO:0007669"/>
    <property type="project" value="UniProtKB-KW"/>
</dbReference>
<dbReference type="SUPFAM" id="SSF53335">
    <property type="entry name" value="S-adenosyl-L-methionine-dependent methyltransferases"/>
    <property type="match status" value="1"/>
</dbReference>
<name>A0AAW2Z9L9_9EUKA</name>
<sequence>MFVDFVYGIVWTTFIGVCAVFAVVSFILIQYIFNEYTSSRSQHSFILFIYEVPTYALHLITLLYTFIKATLIGKILVLFFVLSVNGFVATHLIALPIIAFLSWIVYEAQSTKKRKIAEEYIDMGPINAGYTLAEYTENMTQIGIISELLGSKFSVLSHAGFSSLSVKPKSILDVGCGAGWLSYALQEKYPDCEITGTEINPDAIHFAKSRCNKNLSKSPNFRLLEHVDLREPDKSYDVVTCSLVTHHIPTDEDIIEFLRRCGKVARSAVIISDLERSAISVVAYQTIIASMFNNRLTKHDGELSIRRSFTEEEWRYYLKKAGYRNDQYVIRWRPVNWFVITIFPSIKT</sequence>
<accession>A0AAW2Z9L9</accession>
<evidence type="ECO:0000313" key="6">
    <source>
        <dbReference type="EMBL" id="KAL0486155.1"/>
    </source>
</evidence>